<evidence type="ECO:0000313" key="3">
    <source>
        <dbReference type="Proteomes" id="UP000289841"/>
    </source>
</evidence>
<sequence>MGKTRKKQNLLLASLFFISITIIILAVFTIINIGNILLTALFAIMMVLLLFLLLSFKSKYEYYTHLYKYQYLLSVANKPNISKKIISLDFLKDFLRKNNYTIHNETKDYLLYYKVDNSLSKKERHKTLYASLIIKNKNIRFTDDKINNYFGSLEKKLSNSKVKYIHRIFYKFKIQDNQPLDIEDANNVFFISTKNQHIIILNIVLLENTNTFYYLYSDKYTPNIYYKHATDFLNKLI</sequence>
<evidence type="ECO:0000256" key="1">
    <source>
        <dbReference type="SAM" id="Phobius"/>
    </source>
</evidence>
<evidence type="ECO:0000313" key="2">
    <source>
        <dbReference type="EMBL" id="VEU80321.1"/>
    </source>
</evidence>
<feature type="transmembrane region" description="Helical" evidence="1">
    <location>
        <begin position="37"/>
        <end position="56"/>
    </location>
</feature>
<accession>A0A449BCY3</accession>
<reference evidence="2 3" key="1">
    <citation type="submission" date="2019-01" db="EMBL/GenBank/DDBJ databases">
        <authorList>
            <consortium name="Pathogen Informatics"/>
        </authorList>
    </citation>
    <scope>NUCLEOTIDE SEQUENCE [LARGE SCALE GENOMIC DNA]</scope>
    <source>
        <strain evidence="2 3">NCTC10138</strain>
    </source>
</reference>
<dbReference type="RefSeq" id="WP_026390361.1">
    <property type="nucleotide sequence ID" value="NZ_LR215048.1"/>
</dbReference>
<dbReference type="AlphaFoldDB" id="A0A449BCY3"/>
<organism evidence="2 3">
    <name type="scientific">Haploplasma axanthum</name>
    <name type="common">Acholeplasma axanthum</name>
    <dbReference type="NCBI Taxonomy" id="29552"/>
    <lineage>
        <taxon>Bacteria</taxon>
        <taxon>Bacillati</taxon>
        <taxon>Mycoplasmatota</taxon>
        <taxon>Mollicutes</taxon>
        <taxon>Acholeplasmatales</taxon>
        <taxon>Acholeplasmataceae</taxon>
        <taxon>Haploplasma</taxon>
    </lineage>
</organism>
<dbReference type="OrthoDB" id="10017285at2"/>
<keyword evidence="3" id="KW-1185">Reference proteome</keyword>
<feature type="transmembrane region" description="Helical" evidence="1">
    <location>
        <begin position="12"/>
        <end position="31"/>
    </location>
</feature>
<proteinExistence type="predicted"/>
<dbReference type="STRING" id="1278311.GCA_000428705_00742"/>
<name>A0A449BCY3_HAPAX</name>
<keyword evidence="1" id="KW-0472">Membrane</keyword>
<gene>
    <name evidence="2" type="ORF">NCTC10138_00690</name>
</gene>
<dbReference type="EMBL" id="LR215048">
    <property type="protein sequence ID" value="VEU80321.1"/>
    <property type="molecule type" value="Genomic_DNA"/>
</dbReference>
<dbReference type="Proteomes" id="UP000289841">
    <property type="component" value="Chromosome"/>
</dbReference>
<keyword evidence="1" id="KW-0812">Transmembrane</keyword>
<keyword evidence="1" id="KW-1133">Transmembrane helix</keyword>
<protein>
    <submittedName>
        <fullName evidence="2">Uncharacterized protein</fullName>
    </submittedName>
</protein>
<dbReference type="KEGG" id="aaxa:NCTC10138_00690"/>